<evidence type="ECO:0000313" key="1">
    <source>
        <dbReference type="EMBL" id="KZT08057.1"/>
    </source>
</evidence>
<reference evidence="1 2" key="1">
    <citation type="journal article" date="2016" name="Mol. Biol. Evol.">
        <title>Comparative Genomics of Early-Diverging Mushroom-Forming Fungi Provides Insights into the Origins of Lignocellulose Decay Capabilities.</title>
        <authorList>
            <person name="Nagy L.G."/>
            <person name="Riley R."/>
            <person name="Tritt A."/>
            <person name="Adam C."/>
            <person name="Daum C."/>
            <person name="Floudas D."/>
            <person name="Sun H."/>
            <person name="Yadav J.S."/>
            <person name="Pangilinan J."/>
            <person name="Larsson K.H."/>
            <person name="Matsuura K."/>
            <person name="Barry K."/>
            <person name="Labutti K."/>
            <person name="Kuo R."/>
            <person name="Ohm R.A."/>
            <person name="Bhattacharya S.S."/>
            <person name="Shirouzu T."/>
            <person name="Yoshinaga Y."/>
            <person name="Martin F.M."/>
            <person name="Grigoriev I.V."/>
            <person name="Hibbett D.S."/>
        </authorList>
    </citation>
    <scope>NUCLEOTIDE SEQUENCE [LARGE SCALE GENOMIC DNA]</scope>
    <source>
        <strain evidence="1 2">93-53</strain>
    </source>
</reference>
<dbReference type="EMBL" id="KV427616">
    <property type="protein sequence ID" value="KZT08057.1"/>
    <property type="molecule type" value="Genomic_DNA"/>
</dbReference>
<dbReference type="STRING" id="1314785.A0A165EZP5"/>
<evidence type="ECO:0000313" key="2">
    <source>
        <dbReference type="Proteomes" id="UP000076871"/>
    </source>
</evidence>
<name>A0A165EZP5_9APHY</name>
<dbReference type="Gene3D" id="3.80.10.10">
    <property type="entry name" value="Ribonuclease Inhibitor"/>
    <property type="match status" value="1"/>
</dbReference>
<dbReference type="Proteomes" id="UP000076871">
    <property type="component" value="Unassembled WGS sequence"/>
</dbReference>
<dbReference type="RefSeq" id="XP_040765797.1">
    <property type="nucleotide sequence ID" value="XM_040908532.1"/>
</dbReference>
<evidence type="ECO:0008006" key="3">
    <source>
        <dbReference type="Google" id="ProtNLM"/>
    </source>
</evidence>
<gene>
    <name evidence="1" type="ORF">LAESUDRAFT_724042</name>
</gene>
<dbReference type="GeneID" id="63825561"/>
<organism evidence="1 2">
    <name type="scientific">Laetiporus sulphureus 93-53</name>
    <dbReference type="NCBI Taxonomy" id="1314785"/>
    <lineage>
        <taxon>Eukaryota</taxon>
        <taxon>Fungi</taxon>
        <taxon>Dikarya</taxon>
        <taxon>Basidiomycota</taxon>
        <taxon>Agaricomycotina</taxon>
        <taxon>Agaricomycetes</taxon>
        <taxon>Polyporales</taxon>
        <taxon>Laetiporus</taxon>
    </lineage>
</organism>
<dbReference type="AlphaFoldDB" id="A0A165EZP5"/>
<dbReference type="SUPFAM" id="SSF52047">
    <property type="entry name" value="RNI-like"/>
    <property type="match status" value="1"/>
</dbReference>
<dbReference type="InParanoid" id="A0A165EZP5"/>
<dbReference type="InterPro" id="IPR032675">
    <property type="entry name" value="LRR_dom_sf"/>
</dbReference>
<dbReference type="OrthoDB" id="2585512at2759"/>
<keyword evidence="2" id="KW-1185">Reference proteome</keyword>
<sequence length="468" mass="52748">MANFLDLPSELLPVILRFLIRPSHIAVICLVNKSFYTFSVPYLYERVYIYAWHKEGKGRVVQLFRTLSGNRHLANYVRKLEIRDFPKALQSADYEELVHLCLNGIKNCVSLRACTWTRHGSVRTDIFEALLTCPQLRELEINGQHYHQYQPSVLARFASLHRISLIMPSHAVIDILPTWMKATGNTLRSLSLICKSSSSINDDTLRLLAPHLVNLEQLYIAGCPKVTDKGLWDVIASNSQGLHALGMEGLSPAFDMSHFSKRCASSGALSRLRSITLSVREQHPVNWDAHVLSLLASAPLEHFHISTVGGLVGPALDERFCTAIVDAHGSRLRRFSVHRMRMNISSIADICRRCPQLEQLFIVVEQTTLDSLGSVLALARCVRAVHVNRPLDVGSEDVSELAHDKILSIVRQCVWTLTQFGYNTAVFQVERAVRRREDGSMEMEVCLAPYENPEIARSVRSMTRAVSR</sequence>
<proteinExistence type="predicted"/>
<accession>A0A165EZP5</accession>
<protein>
    <recommendedName>
        <fullName evidence="3">F-box domain-containing protein</fullName>
    </recommendedName>
</protein>